<evidence type="ECO:0000259" key="6">
    <source>
        <dbReference type="Pfam" id="PF23727"/>
    </source>
</evidence>
<keyword evidence="4 5" id="KW-0472">Membrane</keyword>
<dbReference type="Gene3D" id="2.130.10.10">
    <property type="entry name" value="YVTN repeat-like/Quinoprotein amine dehydrogenase"/>
    <property type="match status" value="1"/>
</dbReference>
<proteinExistence type="predicted"/>
<dbReference type="PANTHER" id="PTHR21419:SF30">
    <property type="entry name" value="IG-LIKE DOMAIN-CONTAINING PROTEIN"/>
    <property type="match status" value="1"/>
</dbReference>
<dbReference type="Proteomes" id="UP001607302">
    <property type="component" value="Unassembled WGS sequence"/>
</dbReference>
<dbReference type="InterPro" id="IPR015943">
    <property type="entry name" value="WD40/YVTN_repeat-like_dom_sf"/>
</dbReference>
<dbReference type="AlphaFoldDB" id="A0ABD2B317"/>
<dbReference type="Pfam" id="PF23727">
    <property type="entry name" value="Beta-prop_FAM234A_B"/>
    <property type="match status" value="1"/>
</dbReference>
<feature type="domain" description="FAM234A/B beta-propeller" evidence="6">
    <location>
        <begin position="138"/>
        <end position="505"/>
    </location>
</feature>
<evidence type="ECO:0000256" key="1">
    <source>
        <dbReference type="ARBA" id="ARBA00004167"/>
    </source>
</evidence>
<organism evidence="7 8">
    <name type="scientific">Vespula squamosa</name>
    <name type="common">Southern yellow jacket</name>
    <name type="synonym">Wasp</name>
    <dbReference type="NCBI Taxonomy" id="30214"/>
    <lineage>
        <taxon>Eukaryota</taxon>
        <taxon>Metazoa</taxon>
        <taxon>Ecdysozoa</taxon>
        <taxon>Arthropoda</taxon>
        <taxon>Hexapoda</taxon>
        <taxon>Insecta</taxon>
        <taxon>Pterygota</taxon>
        <taxon>Neoptera</taxon>
        <taxon>Endopterygota</taxon>
        <taxon>Hymenoptera</taxon>
        <taxon>Apocrita</taxon>
        <taxon>Aculeata</taxon>
        <taxon>Vespoidea</taxon>
        <taxon>Vespidae</taxon>
        <taxon>Vespinae</taxon>
        <taxon>Vespula</taxon>
    </lineage>
</organism>
<gene>
    <name evidence="7" type="ORF">V1478_007412</name>
</gene>
<keyword evidence="2 5" id="KW-0812">Transmembrane</keyword>
<dbReference type="PANTHER" id="PTHR21419">
    <property type="match status" value="1"/>
</dbReference>
<evidence type="ECO:0000256" key="2">
    <source>
        <dbReference type="ARBA" id="ARBA00022692"/>
    </source>
</evidence>
<dbReference type="SUPFAM" id="SSF69318">
    <property type="entry name" value="Integrin alpha N-terminal domain"/>
    <property type="match status" value="1"/>
</dbReference>
<keyword evidence="8" id="KW-1185">Reference proteome</keyword>
<evidence type="ECO:0000256" key="3">
    <source>
        <dbReference type="ARBA" id="ARBA00022989"/>
    </source>
</evidence>
<evidence type="ECO:0000313" key="8">
    <source>
        <dbReference type="Proteomes" id="UP001607302"/>
    </source>
</evidence>
<name>A0ABD2B317_VESSQ</name>
<evidence type="ECO:0000256" key="5">
    <source>
        <dbReference type="SAM" id="Phobius"/>
    </source>
</evidence>
<dbReference type="EMBL" id="JAUDFV010000133">
    <property type="protein sequence ID" value="KAL2727134.1"/>
    <property type="molecule type" value="Genomic_DNA"/>
</dbReference>
<comment type="caution">
    <text evidence="7">The sequence shown here is derived from an EMBL/GenBank/DDBJ whole genome shotgun (WGS) entry which is preliminary data.</text>
</comment>
<comment type="subcellular location">
    <subcellularLocation>
        <location evidence="1">Membrane</location>
        <topology evidence="1">Single-pass membrane protein</topology>
    </subcellularLocation>
</comment>
<feature type="transmembrane region" description="Helical" evidence="5">
    <location>
        <begin position="69"/>
        <end position="99"/>
    </location>
</feature>
<keyword evidence="3 5" id="KW-1133">Transmembrane helix</keyword>
<evidence type="ECO:0000313" key="7">
    <source>
        <dbReference type="EMBL" id="KAL2727134.1"/>
    </source>
</evidence>
<accession>A0ABD2B317</accession>
<dbReference type="InterPro" id="IPR045232">
    <property type="entry name" value="FAM234"/>
</dbReference>
<dbReference type="GO" id="GO:0016020">
    <property type="term" value="C:membrane"/>
    <property type="evidence" value="ECO:0007669"/>
    <property type="project" value="UniProtKB-SubCell"/>
</dbReference>
<protein>
    <recommendedName>
        <fullName evidence="6">FAM234A/B beta-propeller domain-containing protein</fullName>
    </recommendedName>
</protein>
<sequence length="908" mass="103321">MMEVYPTLPKFMVQECPDEDDLTDIDDEVFIRDGKNGGLKLDDDSGVNRPLMAPRNKYRKFYKVGVNRFLYKTFCISICYGFIALVILLGLIALCMYTANIFPLSFTMLKKWISDELKPSVSKVHIIPCTSLSSKIIWKRTISKFTSEAPLRSSDINKDGIEDIIIGFSTGLNTENTPECYNYFENQVPCLGGILALDGQTGNTLWIHWTVYAIFSMDCGLDITNDKINDCIASGEGGMLYAVNGKDGFIIWKISNEELSSSEHSTIFHIYNAKYIPDSDGDGIGDVIVTGTIQSDLSRSSRILIVSAQKGHILHTINTPNIELFSTPQTIVHPDGENIFVLTANNQMQSGALYIASSTNFMHGNLKLKELHHSSGKAALLPPVLADITLDGIADIIASMFDSTIIAYDGLTFDPIWNYTVPNSEILSSPIPGYYNDDDIPDFMVKHKVESGFPKYYYTISMIIDGQTGQPLLEKPIEDTLNKQMSGLSVTIDGFGNDWFLHWSGNCLHNEDFKETYRFSKNKNFLSQTHTDLCKIKFNSTLTTNLLALSQHVGPPGITLYSSEEYKILELNNSVDIEKEIDKYLESYHGRDSIDIGTSKMYKDYDKGVMFKHNRDEDILEESTNYHQKLPEMTYENQEHFEGDNRFDTNFQLSNLENTDTENSLHSKNKWITNKNLENIKEYDTLYDNNNSNDKGDDQIIDYPQMDELREQRRQVTNNDTTNRDSVINNNNSYYLFSSTVRKKRVKQSNYILNKSMNYNKQRQPPSGILLPSFVNSKEGNSVDLIFSTFGSPLSETSITLLQEDLDCIYKKKILSKNSMHHRQNADIITECLNERNDNYNLFEKTIKQDNINIALGQMTVYRMKLECVCPEDMLPNQVCKTIASKQSWPEYLGSYDSGYFKPLHKNI</sequence>
<dbReference type="InterPro" id="IPR055409">
    <property type="entry name" value="Beta-prop_FAM234A_B"/>
</dbReference>
<reference evidence="7 8" key="1">
    <citation type="journal article" date="2024" name="Ann. Entomol. Soc. Am.">
        <title>Genomic analyses of the southern and eastern yellowjacket wasps (Hymenoptera: Vespidae) reveal evolutionary signatures of social life.</title>
        <authorList>
            <person name="Catto M.A."/>
            <person name="Caine P.B."/>
            <person name="Orr S.E."/>
            <person name="Hunt B.G."/>
            <person name="Goodisman M.A.D."/>
        </authorList>
    </citation>
    <scope>NUCLEOTIDE SEQUENCE [LARGE SCALE GENOMIC DNA]</scope>
    <source>
        <strain evidence="7">233</strain>
        <tissue evidence="7">Head and thorax</tissue>
    </source>
</reference>
<dbReference type="InterPro" id="IPR028994">
    <property type="entry name" value="Integrin_alpha_N"/>
</dbReference>
<evidence type="ECO:0000256" key="4">
    <source>
        <dbReference type="ARBA" id="ARBA00023136"/>
    </source>
</evidence>